<organism evidence="1 2">
    <name type="scientific">Acidithiobacillus sulfurivorans</name>
    <dbReference type="NCBI Taxonomy" id="1958756"/>
    <lineage>
        <taxon>Bacteria</taxon>
        <taxon>Pseudomonadati</taxon>
        <taxon>Pseudomonadota</taxon>
        <taxon>Acidithiobacillia</taxon>
        <taxon>Acidithiobacillales</taxon>
        <taxon>Acidithiobacillaceae</taxon>
        <taxon>Acidithiobacillus</taxon>
    </lineage>
</organism>
<keyword evidence="2" id="KW-1185">Reference proteome</keyword>
<proteinExistence type="predicted"/>
<name>A0ABS6A5F6_9PROT</name>
<protein>
    <submittedName>
        <fullName evidence="1">BrnT family toxin</fullName>
    </submittedName>
</protein>
<dbReference type="Proteomes" id="UP000755654">
    <property type="component" value="Unassembled WGS sequence"/>
</dbReference>
<evidence type="ECO:0000313" key="1">
    <source>
        <dbReference type="EMBL" id="MBU2761640.1"/>
    </source>
</evidence>
<gene>
    <name evidence="1" type="ORF">HAP95_16030</name>
</gene>
<dbReference type="EMBL" id="JAAOMP010000170">
    <property type="protein sequence ID" value="MBU2761640.1"/>
    <property type="molecule type" value="Genomic_DNA"/>
</dbReference>
<accession>A0ABS6A5F6</accession>
<reference evidence="1 2" key="1">
    <citation type="journal article" date="2021" name="ISME J.">
        <title>Genomic evolution of the class Acidithiobacillia: deep-branching Proteobacteria living in extreme acidic conditions.</title>
        <authorList>
            <person name="Moya-Beltran A."/>
            <person name="Beard S."/>
            <person name="Rojas-Villalobos C."/>
            <person name="Issotta F."/>
            <person name="Gallardo Y."/>
            <person name="Ulloa R."/>
            <person name="Giaveno A."/>
            <person name="Degli Esposti M."/>
            <person name="Johnson D.B."/>
            <person name="Quatrini R."/>
        </authorList>
    </citation>
    <scope>NUCLEOTIDE SEQUENCE [LARGE SCALE GENOMIC DNA]</scope>
    <source>
        <strain evidence="1 2">RW2</strain>
    </source>
</reference>
<comment type="caution">
    <text evidence="1">The sequence shown here is derived from an EMBL/GenBank/DDBJ whole genome shotgun (WGS) entry which is preliminary data.</text>
</comment>
<sequence>MDAFEFDEAKSQANLDKHWSAVVTYRDARIRLISVRRSRKKEVELYES</sequence>
<evidence type="ECO:0000313" key="2">
    <source>
        <dbReference type="Proteomes" id="UP000755654"/>
    </source>
</evidence>